<dbReference type="Proteomes" id="UP000703661">
    <property type="component" value="Unassembled WGS sequence"/>
</dbReference>
<accession>A0A9P6MFI2</accession>
<protein>
    <submittedName>
        <fullName evidence="5">Acyl-CoA-binding domain-containing protein 5</fullName>
    </submittedName>
</protein>
<dbReference type="EMBL" id="JAAAID010003529">
    <property type="protein sequence ID" value="KAF9997340.1"/>
    <property type="molecule type" value="Genomic_DNA"/>
</dbReference>
<evidence type="ECO:0000256" key="1">
    <source>
        <dbReference type="ARBA" id="ARBA00022441"/>
    </source>
</evidence>
<proteinExistence type="predicted"/>
<keyword evidence="4" id="KW-0812">Transmembrane</keyword>
<keyword evidence="1" id="KW-0880">Kelch repeat</keyword>
<dbReference type="SUPFAM" id="SSF117281">
    <property type="entry name" value="Kelch motif"/>
    <property type="match status" value="1"/>
</dbReference>
<evidence type="ECO:0000313" key="5">
    <source>
        <dbReference type="EMBL" id="KAF9997340.1"/>
    </source>
</evidence>
<dbReference type="InterPro" id="IPR015915">
    <property type="entry name" value="Kelch-typ_b-propeller"/>
</dbReference>
<feature type="non-terminal residue" evidence="5">
    <location>
        <position position="1"/>
    </location>
</feature>
<dbReference type="PANTHER" id="PTHR46093:SF18">
    <property type="entry name" value="FIBRONECTIN TYPE-III DOMAIN-CONTAINING PROTEIN"/>
    <property type="match status" value="1"/>
</dbReference>
<keyword evidence="4" id="KW-0472">Membrane</keyword>
<dbReference type="Pfam" id="PF24681">
    <property type="entry name" value="Kelch_KLHDC2_KLHL20_DRC7"/>
    <property type="match status" value="1"/>
</dbReference>
<dbReference type="PANTHER" id="PTHR46093">
    <property type="entry name" value="ACYL-COA-BINDING DOMAIN-CONTAINING PROTEIN 5"/>
    <property type="match status" value="1"/>
</dbReference>
<organism evidence="5 6">
    <name type="scientific">Entomortierella chlamydospora</name>
    <dbReference type="NCBI Taxonomy" id="101097"/>
    <lineage>
        <taxon>Eukaryota</taxon>
        <taxon>Fungi</taxon>
        <taxon>Fungi incertae sedis</taxon>
        <taxon>Mucoromycota</taxon>
        <taxon>Mortierellomycotina</taxon>
        <taxon>Mortierellomycetes</taxon>
        <taxon>Mortierellales</taxon>
        <taxon>Mortierellaceae</taxon>
        <taxon>Entomortierella</taxon>
    </lineage>
</organism>
<evidence type="ECO:0000256" key="2">
    <source>
        <dbReference type="ARBA" id="ARBA00022737"/>
    </source>
</evidence>
<gene>
    <name evidence="5" type="primary">ACBP5_1</name>
    <name evidence="5" type="ORF">BGZ80_007026</name>
</gene>
<reference evidence="5" key="1">
    <citation type="journal article" date="2020" name="Fungal Divers.">
        <title>Resolving the Mortierellaceae phylogeny through synthesis of multi-gene phylogenetics and phylogenomics.</title>
        <authorList>
            <person name="Vandepol N."/>
            <person name="Liber J."/>
            <person name="Desiro A."/>
            <person name="Na H."/>
            <person name="Kennedy M."/>
            <person name="Barry K."/>
            <person name="Grigoriev I.V."/>
            <person name="Miller A.N."/>
            <person name="O'Donnell K."/>
            <person name="Stajich J.E."/>
            <person name="Bonito G."/>
        </authorList>
    </citation>
    <scope>NUCLEOTIDE SEQUENCE</scope>
    <source>
        <strain evidence="5">NRRL 2769</strain>
    </source>
</reference>
<dbReference type="Gene3D" id="2.120.10.80">
    <property type="entry name" value="Kelch-type beta propeller"/>
    <property type="match status" value="1"/>
</dbReference>
<sequence>TFRHDSTQANLQNLINYNAVWAPTLNSMLVFGGNIDGEGTSQNSLYAYNTAAGWSTPPVSGDIPPPRTLACLVPAYSGTKMILYGGFASSTTNTSGPPLNDIYVLDVATYTWTKGSSSSAGRAGSACAVSGDYLIVWGGYNILASSSLTMVYDIKTDSWITSYAPPPFRPSPRPPSTSNVPLIAGCASGAVVIILLVAGFIWYRKRSNMAHSEAGLGSEVPKQYPQQKQSHDYQVPSGQRPQHIYQPPVMTADPAASYYQQLVMSPDQATGYYQPMKETHHVFQPQIYQPSPVVSDQLTAYSHDITSPQASIVTAATVSPQTNIRNPQDIL</sequence>
<keyword evidence="4" id="KW-1133">Transmembrane helix</keyword>
<evidence type="ECO:0000256" key="4">
    <source>
        <dbReference type="SAM" id="Phobius"/>
    </source>
</evidence>
<keyword evidence="2" id="KW-0677">Repeat</keyword>
<name>A0A9P6MFI2_9FUNG</name>
<feature type="region of interest" description="Disordered" evidence="3">
    <location>
        <begin position="217"/>
        <end position="239"/>
    </location>
</feature>
<keyword evidence="6" id="KW-1185">Reference proteome</keyword>
<feature type="transmembrane region" description="Helical" evidence="4">
    <location>
        <begin position="182"/>
        <end position="203"/>
    </location>
</feature>
<comment type="caution">
    <text evidence="5">The sequence shown here is derived from an EMBL/GenBank/DDBJ whole genome shotgun (WGS) entry which is preliminary data.</text>
</comment>
<evidence type="ECO:0000313" key="6">
    <source>
        <dbReference type="Proteomes" id="UP000703661"/>
    </source>
</evidence>
<dbReference type="AlphaFoldDB" id="A0A9P6MFI2"/>
<evidence type="ECO:0000256" key="3">
    <source>
        <dbReference type="SAM" id="MobiDB-lite"/>
    </source>
</evidence>